<proteinExistence type="predicted"/>
<dbReference type="InterPro" id="IPR014922">
    <property type="entry name" value="YdhG-like"/>
</dbReference>
<feature type="domain" description="YdhG-like" evidence="1">
    <location>
        <begin position="19"/>
        <end position="133"/>
    </location>
</feature>
<keyword evidence="3" id="KW-1185">Reference proteome</keyword>
<protein>
    <recommendedName>
        <fullName evidence="1">YdhG-like domain-containing protein</fullName>
    </recommendedName>
</protein>
<dbReference type="Pfam" id="PF08818">
    <property type="entry name" value="DUF1801"/>
    <property type="match status" value="1"/>
</dbReference>
<dbReference type="SUPFAM" id="SSF159888">
    <property type="entry name" value="YdhG-like"/>
    <property type="match status" value="1"/>
</dbReference>
<comment type="caution">
    <text evidence="2">The sequence shown here is derived from an EMBL/GenBank/DDBJ whole genome shotgun (WGS) entry which is preliminary data.</text>
</comment>
<organism evidence="2 3">
    <name type="scientific">Adhaeribacter aerolatus</name>
    <dbReference type="NCBI Taxonomy" id="670289"/>
    <lineage>
        <taxon>Bacteria</taxon>
        <taxon>Pseudomonadati</taxon>
        <taxon>Bacteroidota</taxon>
        <taxon>Cytophagia</taxon>
        <taxon>Cytophagales</taxon>
        <taxon>Hymenobacteraceae</taxon>
        <taxon>Adhaeribacter</taxon>
    </lineage>
</organism>
<dbReference type="Gene3D" id="3.90.1150.200">
    <property type="match status" value="1"/>
</dbReference>
<accession>A0A512B006</accession>
<sequence length="151" mass="17071">MRSAAITPQAYLDTLPADRKHAMSQLREILLENLPAGFAEVMNYGMIGYVVPHTLYAPGYHCNPEEPLPFINIASQKNFVALYHMGLYAAPDLLAWFTQEYPKHVKTKPDMGKSCIRFKKMAGIPYVLIGQLASKLSPQQWIALYESQLKK</sequence>
<name>A0A512B006_9BACT</name>
<evidence type="ECO:0000259" key="1">
    <source>
        <dbReference type="Pfam" id="PF08818"/>
    </source>
</evidence>
<gene>
    <name evidence="2" type="ORF">AAE02nite_29520</name>
</gene>
<dbReference type="OrthoDB" id="9813231at2"/>
<dbReference type="EMBL" id="BJYS01000022">
    <property type="protein sequence ID" value="GEO05288.1"/>
    <property type="molecule type" value="Genomic_DNA"/>
</dbReference>
<dbReference type="Proteomes" id="UP000321532">
    <property type="component" value="Unassembled WGS sequence"/>
</dbReference>
<evidence type="ECO:0000313" key="2">
    <source>
        <dbReference type="EMBL" id="GEO05288.1"/>
    </source>
</evidence>
<evidence type="ECO:0000313" key="3">
    <source>
        <dbReference type="Proteomes" id="UP000321532"/>
    </source>
</evidence>
<dbReference type="RefSeq" id="WP_146898925.1">
    <property type="nucleotide sequence ID" value="NZ_BJYS01000022.1"/>
</dbReference>
<dbReference type="AlphaFoldDB" id="A0A512B006"/>
<reference evidence="2 3" key="1">
    <citation type="submission" date="2019-07" db="EMBL/GenBank/DDBJ databases">
        <title>Whole genome shotgun sequence of Adhaeribacter aerolatus NBRC 106133.</title>
        <authorList>
            <person name="Hosoyama A."/>
            <person name="Uohara A."/>
            <person name="Ohji S."/>
            <person name="Ichikawa N."/>
        </authorList>
    </citation>
    <scope>NUCLEOTIDE SEQUENCE [LARGE SCALE GENOMIC DNA]</scope>
    <source>
        <strain evidence="2 3">NBRC 106133</strain>
    </source>
</reference>